<keyword evidence="4 7" id="KW-0413">Isomerase</keyword>
<reference evidence="7" key="2">
    <citation type="submission" date="2008-05" db="EMBL/GenBank/DDBJ databases">
        <authorList>
            <person name="Martin-Cuadrado A.-B."/>
            <person name="Rodriguez-Valera F."/>
            <person name="Moreira D."/>
            <person name="Alba J.-C."/>
            <person name="Ivars-Martinez E."/>
            <person name="Henn M.R."/>
            <person name="Talla E."/>
            <person name="Lopez-Garcia P."/>
        </authorList>
    </citation>
    <scope>NUCLEOTIDE SEQUENCE</scope>
</reference>
<evidence type="ECO:0000256" key="6">
    <source>
        <dbReference type="RuleBase" id="RU003560"/>
    </source>
</evidence>
<dbReference type="CDD" id="cd00610">
    <property type="entry name" value="OAT_like"/>
    <property type="match status" value="1"/>
</dbReference>
<dbReference type="InterPro" id="IPR015422">
    <property type="entry name" value="PyrdxlP-dep_Trfase_small"/>
</dbReference>
<sequence length="441" mass="49486">MKKMIKNDLRIYKKNTRKSEEAFKKSKKLHVNGVHHNIRFFEPYPFVTEFSKEKFLTDLDGNKYVDYWMGHWSLILGHSSKNVLNSTKKQLNNGWMHGTVSKNAIELSEKISKAVPIAEKIRYASTGTEATMYATRLARTATKRKTIAKIDGGWHGYTTDLLKTVNWPFQKSESSGLTDEKHIISLPYNDLENSIKILKAKSNDLAAVIIEPVLGGGGCIPATKEYLTGIEEFCHKNNSLFILDEIVTGFRFRYGCLYNLLKLDPDIITLGKIVGGGFPIGVICGKNEFMNYANTSMLSKSNRAYIGGGTFSANPLTMIAGNSTLATIKNKGNAFYKKINKFGSETRKMLDKKFNGDVITTGTGSLFLTHFLSNSITEIKNATDAAKCNIKKLHDYHFHMIANDEIFFMPGKLGAFSDVHTKSDIINMARSTDKFLTKFKK</sequence>
<evidence type="ECO:0000256" key="3">
    <source>
        <dbReference type="ARBA" id="ARBA00022898"/>
    </source>
</evidence>
<evidence type="ECO:0000256" key="4">
    <source>
        <dbReference type="ARBA" id="ARBA00023235"/>
    </source>
</evidence>
<proteinExistence type="inferred from homology"/>
<dbReference type="AlphaFoldDB" id="B3V5E3"/>
<dbReference type="PROSITE" id="PS00600">
    <property type="entry name" value="AA_TRANSFER_CLASS_3"/>
    <property type="match status" value="1"/>
</dbReference>
<protein>
    <submittedName>
        <fullName evidence="7">Glutamate-1-semialdehyde aminotransferase</fullName>
        <ecNumber evidence="7">5.4.3.8</ecNumber>
    </submittedName>
</protein>
<dbReference type="InterPro" id="IPR005814">
    <property type="entry name" value="Aminotrans_3"/>
</dbReference>
<dbReference type="PANTHER" id="PTHR43713:SF3">
    <property type="entry name" value="GLUTAMATE-1-SEMIALDEHYDE 2,1-AMINOMUTASE 1, CHLOROPLASTIC-RELATED"/>
    <property type="match status" value="1"/>
</dbReference>
<dbReference type="EC" id="5.4.3.8" evidence="7"/>
<dbReference type="GO" id="GO:0030170">
    <property type="term" value="F:pyridoxal phosphate binding"/>
    <property type="evidence" value="ECO:0007669"/>
    <property type="project" value="InterPro"/>
</dbReference>
<comment type="catalytic activity">
    <reaction evidence="1">
        <text>(S)-4-amino-5-oxopentanoate = 5-aminolevulinate</text>
        <dbReference type="Rhea" id="RHEA:14265"/>
        <dbReference type="ChEBI" id="CHEBI:57501"/>
        <dbReference type="ChEBI" id="CHEBI:356416"/>
        <dbReference type="EC" id="5.4.3.8"/>
    </reaction>
</comment>
<dbReference type="InterPro" id="IPR049704">
    <property type="entry name" value="Aminotrans_3_PPA_site"/>
</dbReference>
<dbReference type="EMBL" id="EU686615">
    <property type="protein sequence ID" value="ACF09517.1"/>
    <property type="molecule type" value="Genomic_DNA"/>
</dbReference>
<dbReference type="GO" id="GO:0008483">
    <property type="term" value="F:transaminase activity"/>
    <property type="evidence" value="ECO:0007669"/>
    <property type="project" value="UniProtKB-KW"/>
</dbReference>
<keyword evidence="7" id="KW-0032">Aminotransferase</keyword>
<comment type="similarity">
    <text evidence="6">Belongs to the class-III pyridoxal-phosphate-dependent aminotransferase family.</text>
</comment>
<dbReference type="Pfam" id="PF00202">
    <property type="entry name" value="Aminotran_3"/>
    <property type="match status" value="1"/>
</dbReference>
<comment type="cofactor">
    <cofactor evidence="2">
        <name>pyridoxal 5'-phosphate</name>
        <dbReference type="ChEBI" id="CHEBI:597326"/>
    </cofactor>
</comment>
<name>B3V5E3_9ARCH</name>
<evidence type="ECO:0000256" key="1">
    <source>
        <dbReference type="ARBA" id="ARBA00001579"/>
    </source>
</evidence>
<organism evidence="7">
    <name type="scientific">uncultured marine crenarchaeote SAT1000-23-F7</name>
    <dbReference type="NCBI Taxonomy" id="526690"/>
    <lineage>
        <taxon>Archaea</taxon>
        <taxon>Nitrososphaerota</taxon>
        <taxon>Nitrososphaeria</taxon>
        <taxon>Nitrosopumilales</taxon>
        <taxon>environmental samples</taxon>
    </lineage>
</organism>
<dbReference type="PANTHER" id="PTHR43713">
    <property type="entry name" value="GLUTAMATE-1-SEMIALDEHYDE 2,1-AMINOMUTASE"/>
    <property type="match status" value="1"/>
</dbReference>
<evidence type="ECO:0000256" key="2">
    <source>
        <dbReference type="ARBA" id="ARBA00001933"/>
    </source>
</evidence>
<dbReference type="InterPro" id="IPR015421">
    <property type="entry name" value="PyrdxlP-dep_Trfase_major"/>
</dbReference>
<dbReference type="InterPro" id="IPR015424">
    <property type="entry name" value="PyrdxlP-dep_Trfase"/>
</dbReference>
<keyword evidence="3 6" id="KW-0663">Pyridoxal phosphate</keyword>
<comment type="pathway">
    <text evidence="5">Porphyrin-containing compound metabolism.</text>
</comment>
<reference evidence="7" key="1">
    <citation type="journal article" date="2008" name="ISME J.">
        <title>Hindsight in the relative abundance, metabolic potential and genome dynamics of uncultivated marine archaea from comparative metagenomic analyses of bathypelagic plankton of different oceanic regions.</title>
        <authorList>
            <person name="Martin-Cuadrado A.B."/>
            <person name="Rodriguez-Valera F."/>
            <person name="Moreira D."/>
            <person name="Alba J.C."/>
            <person name="Ivars-Martinez E."/>
            <person name="Henn M.R."/>
            <person name="Talla E."/>
            <person name="Lopez-Garcia P."/>
        </authorList>
    </citation>
    <scope>NUCLEOTIDE SEQUENCE</scope>
</reference>
<dbReference type="Gene3D" id="3.90.1150.10">
    <property type="entry name" value="Aspartate Aminotransferase, domain 1"/>
    <property type="match status" value="1"/>
</dbReference>
<dbReference type="SUPFAM" id="SSF53383">
    <property type="entry name" value="PLP-dependent transferases"/>
    <property type="match status" value="1"/>
</dbReference>
<evidence type="ECO:0000256" key="5">
    <source>
        <dbReference type="ARBA" id="ARBA00023444"/>
    </source>
</evidence>
<dbReference type="Gene3D" id="3.40.640.10">
    <property type="entry name" value="Type I PLP-dependent aspartate aminotransferase-like (Major domain)"/>
    <property type="match status" value="1"/>
</dbReference>
<dbReference type="GO" id="GO:0042286">
    <property type="term" value="F:glutamate-1-semialdehyde 2,1-aminomutase activity"/>
    <property type="evidence" value="ECO:0007669"/>
    <property type="project" value="UniProtKB-EC"/>
</dbReference>
<evidence type="ECO:0000313" key="7">
    <source>
        <dbReference type="EMBL" id="ACF09517.1"/>
    </source>
</evidence>
<accession>B3V5E3</accession>
<keyword evidence="7" id="KW-0808">Transferase</keyword>